<evidence type="ECO:0000259" key="2">
    <source>
        <dbReference type="SMART" id="SM00867"/>
    </source>
</evidence>
<dbReference type="PANTHER" id="PTHR34406">
    <property type="entry name" value="PROTEIN YCEI"/>
    <property type="match status" value="1"/>
</dbReference>
<evidence type="ECO:0000313" key="4">
    <source>
        <dbReference type="Proteomes" id="UP001290861"/>
    </source>
</evidence>
<dbReference type="RefSeq" id="WP_322608164.1">
    <property type="nucleotide sequence ID" value="NZ_JARVCO010000007.1"/>
</dbReference>
<dbReference type="SUPFAM" id="SSF101874">
    <property type="entry name" value="YceI-like"/>
    <property type="match status" value="1"/>
</dbReference>
<feature type="chain" id="PRO_5047534555" evidence="1">
    <location>
        <begin position="22"/>
        <end position="186"/>
    </location>
</feature>
<feature type="signal peptide" evidence="1">
    <location>
        <begin position="1"/>
        <end position="21"/>
    </location>
</feature>
<dbReference type="EMBL" id="JARVCO010000007">
    <property type="protein sequence ID" value="MDZ8118367.1"/>
    <property type="molecule type" value="Genomic_DNA"/>
</dbReference>
<sequence>MKTCMILAAAAALALSTPAEIFTLDTGHAEIGFSVKHMMVSNTKGSFNTFEGTVDFDLESNTLKAIEGTIQAASIDTNNEKRDEHLRAEDFFNVEKYPTITFKSTTVKKQDASTYEVTGILNMLGKYQTVVLPVTVNGPLDDPRGKKRMGIESETVLNRRELGLTSSPAAVIGDEVKISISMEATM</sequence>
<dbReference type="Proteomes" id="UP001290861">
    <property type="component" value="Unassembled WGS sequence"/>
</dbReference>
<feature type="domain" description="Lipid/polyisoprenoid-binding YceI-like" evidence="2">
    <location>
        <begin position="21"/>
        <end position="185"/>
    </location>
</feature>
<dbReference type="InterPro" id="IPR007372">
    <property type="entry name" value="Lipid/polyisoprenoid-bd_YceI"/>
</dbReference>
<dbReference type="Pfam" id="PF04264">
    <property type="entry name" value="YceI"/>
    <property type="match status" value="1"/>
</dbReference>
<comment type="caution">
    <text evidence="3">The sequence shown here is derived from an EMBL/GenBank/DDBJ whole genome shotgun (WGS) entry which is preliminary data.</text>
</comment>
<keyword evidence="1" id="KW-0732">Signal</keyword>
<accession>A0ABU5MW71</accession>
<organism evidence="3 4">
    <name type="scientific">Pontiella agarivorans</name>
    <dbReference type="NCBI Taxonomy" id="3038953"/>
    <lineage>
        <taxon>Bacteria</taxon>
        <taxon>Pseudomonadati</taxon>
        <taxon>Kiritimatiellota</taxon>
        <taxon>Kiritimatiellia</taxon>
        <taxon>Kiritimatiellales</taxon>
        <taxon>Pontiellaceae</taxon>
        <taxon>Pontiella</taxon>
    </lineage>
</organism>
<protein>
    <submittedName>
        <fullName evidence="3">YceI family protein</fullName>
    </submittedName>
</protein>
<gene>
    <name evidence="3" type="ORF">P9H32_06955</name>
</gene>
<keyword evidence="4" id="KW-1185">Reference proteome</keyword>
<evidence type="ECO:0000256" key="1">
    <source>
        <dbReference type="SAM" id="SignalP"/>
    </source>
</evidence>
<dbReference type="InterPro" id="IPR036761">
    <property type="entry name" value="TTHA0802/YceI-like_sf"/>
</dbReference>
<reference evidence="3 4" key="1">
    <citation type="journal article" date="2024" name="Appl. Environ. Microbiol.">
        <title>Pontiella agarivorans sp. nov., a novel marine anaerobic bacterium capable of degrading macroalgal polysaccharides and fixing nitrogen.</title>
        <authorList>
            <person name="Liu N."/>
            <person name="Kivenson V."/>
            <person name="Peng X."/>
            <person name="Cui Z."/>
            <person name="Lankiewicz T.S."/>
            <person name="Gosselin K.M."/>
            <person name="English C.J."/>
            <person name="Blair E.M."/>
            <person name="O'Malley M.A."/>
            <person name="Valentine D.L."/>
        </authorList>
    </citation>
    <scope>NUCLEOTIDE SEQUENCE [LARGE SCALE GENOMIC DNA]</scope>
    <source>
        <strain evidence="3 4">NLcol2</strain>
    </source>
</reference>
<dbReference type="SMART" id="SM00867">
    <property type="entry name" value="YceI"/>
    <property type="match status" value="1"/>
</dbReference>
<proteinExistence type="predicted"/>
<name>A0ABU5MW71_9BACT</name>
<dbReference type="PANTHER" id="PTHR34406:SF1">
    <property type="entry name" value="PROTEIN YCEI"/>
    <property type="match status" value="1"/>
</dbReference>
<evidence type="ECO:0000313" key="3">
    <source>
        <dbReference type="EMBL" id="MDZ8118367.1"/>
    </source>
</evidence>
<dbReference type="Gene3D" id="2.40.128.110">
    <property type="entry name" value="Lipid/polyisoprenoid-binding, YceI-like"/>
    <property type="match status" value="1"/>
</dbReference>